<protein>
    <submittedName>
        <fullName evidence="1">Uncharacterized protein</fullName>
    </submittedName>
</protein>
<evidence type="ECO:0000313" key="1">
    <source>
        <dbReference type="EMBL" id="KKN33216.1"/>
    </source>
</evidence>
<accession>A0A0F9S885</accession>
<dbReference type="AlphaFoldDB" id="A0A0F9S885"/>
<gene>
    <name evidence="1" type="ORF">LCGC14_0806110</name>
</gene>
<organism evidence="1">
    <name type="scientific">marine sediment metagenome</name>
    <dbReference type="NCBI Taxonomy" id="412755"/>
    <lineage>
        <taxon>unclassified sequences</taxon>
        <taxon>metagenomes</taxon>
        <taxon>ecological metagenomes</taxon>
    </lineage>
</organism>
<name>A0A0F9S885_9ZZZZ</name>
<sequence length="53" mass="6042">MEIKGFIPQKPKDCSECRFFGKNGEHLITGKAHFPSLCEKDLLWFICKGNEGI</sequence>
<dbReference type="EMBL" id="LAZR01002195">
    <property type="protein sequence ID" value="KKN33216.1"/>
    <property type="molecule type" value="Genomic_DNA"/>
</dbReference>
<reference evidence="1" key="1">
    <citation type="journal article" date="2015" name="Nature">
        <title>Complex archaea that bridge the gap between prokaryotes and eukaryotes.</title>
        <authorList>
            <person name="Spang A."/>
            <person name="Saw J.H."/>
            <person name="Jorgensen S.L."/>
            <person name="Zaremba-Niedzwiedzka K."/>
            <person name="Martijn J."/>
            <person name="Lind A.E."/>
            <person name="van Eijk R."/>
            <person name="Schleper C."/>
            <person name="Guy L."/>
            <person name="Ettema T.J."/>
        </authorList>
    </citation>
    <scope>NUCLEOTIDE SEQUENCE</scope>
</reference>
<proteinExistence type="predicted"/>
<comment type="caution">
    <text evidence="1">The sequence shown here is derived from an EMBL/GenBank/DDBJ whole genome shotgun (WGS) entry which is preliminary data.</text>
</comment>